<dbReference type="GO" id="GO:0006611">
    <property type="term" value="P:protein export from nucleus"/>
    <property type="evidence" value="ECO:0007669"/>
    <property type="project" value="TreeGrafter"/>
</dbReference>
<comment type="caution">
    <text evidence="2">The sequence shown here is derived from an EMBL/GenBank/DDBJ whole genome shotgun (WGS) entry which is preliminary data.</text>
</comment>
<organism evidence="2 3">
    <name type="scientific">Eumeta variegata</name>
    <name type="common">Bagworm moth</name>
    <name type="synonym">Eumeta japonica</name>
    <dbReference type="NCBI Taxonomy" id="151549"/>
    <lineage>
        <taxon>Eukaryota</taxon>
        <taxon>Metazoa</taxon>
        <taxon>Ecdysozoa</taxon>
        <taxon>Arthropoda</taxon>
        <taxon>Hexapoda</taxon>
        <taxon>Insecta</taxon>
        <taxon>Pterygota</taxon>
        <taxon>Neoptera</taxon>
        <taxon>Endopterygota</taxon>
        <taxon>Lepidoptera</taxon>
        <taxon>Glossata</taxon>
        <taxon>Ditrysia</taxon>
        <taxon>Tineoidea</taxon>
        <taxon>Psychidae</taxon>
        <taxon>Oiketicinae</taxon>
        <taxon>Eumeta</taxon>
    </lineage>
</organism>
<name>A0A4C1Y4T1_EUMVA</name>
<dbReference type="Proteomes" id="UP000299102">
    <property type="component" value="Unassembled WGS sequence"/>
</dbReference>
<keyword evidence="3" id="KW-1185">Reference proteome</keyword>
<dbReference type="GO" id="GO:0005049">
    <property type="term" value="F:nuclear export signal receptor activity"/>
    <property type="evidence" value="ECO:0007669"/>
    <property type="project" value="TreeGrafter"/>
</dbReference>
<feature type="domain" description="Exportin-2 C-terminal" evidence="1">
    <location>
        <begin position="7"/>
        <end position="239"/>
    </location>
</feature>
<dbReference type="GO" id="GO:0005829">
    <property type="term" value="C:cytosol"/>
    <property type="evidence" value="ECO:0007669"/>
    <property type="project" value="TreeGrafter"/>
</dbReference>
<evidence type="ECO:0000313" key="2">
    <source>
        <dbReference type="EMBL" id="GBP69395.1"/>
    </source>
</evidence>
<dbReference type="SUPFAM" id="SSF48371">
    <property type="entry name" value="ARM repeat"/>
    <property type="match status" value="1"/>
</dbReference>
<dbReference type="GO" id="GO:0031267">
    <property type="term" value="F:small GTPase binding"/>
    <property type="evidence" value="ECO:0007669"/>
    <property type="project" value="InterPro"/>
</dbReference>
<dbReference type="GO" id="GO:0006606">
    <property type="term" value="P:protein import into nucleus"/>
    <property type="evidence" value="ECO:0007669"/>
    <property type="project" value="TreeGrafter"/>
</dbReference>
<dbReference type="EMBL" id="BGZK01001039">
    <property type="protein sequence ID" value="GBP69395.1"/>
    <property type="molecule type" value="Genomic_DNA"/>
</dbReference>
<proteinExistence type="predicted"/>
<dbReference type="OrthoDB" id="3268246at2759"/>
<evidence type="ECO:0000313" key="3">
    <source>
        <dbReference type="Proteomes" id="UP000299102"/>
    </source>
</evidence>
<dbReference type="Gene3D" id="1.25.10.10">
    <property type="entry name" value="Leucine-rich Repeat Variant"/>
    <property type="match status" value="1"/>
</dbReference>
<dbReference type="Pfam" id="PF03378">
    <property type="entry name" value="CAS_CSE1"/>
    <property type="match status" value="1"/>
</dbReference>
<dbReference type="STRING" id="151549.A0A4C1Y4T1"/>
<dbReference type="GO" id="GO:0005635">
    <property type="term" value="C:nuclear envelope"/>
    <property type="evidence" value="ECO:0007669"/>
    <property type="project" value="TreeGrafter"/>
</dbReference>
<dbReference type="InterPro" id="IPR016024">
    <property type="entry name" value="ARM-type_fold"/>
</dbReference>
<gene>
    <name evidence="2" type="primary">cse1l</name>
    <name evidence="2" type="ORF">EVAR_54814_1</name>
</gene>
<dbReference type="InterPro" id="IPR005043">
    <property type="entry name" value="XPO2_C"/>
</dbReference>
<protein>
    <submittedName>
        <fullName evidence="2">Exportin-2</fullName>
    </submittedName>
</protein>
<sequence>MTPEVQNAMLGVFQKLIASKTNDHEGFYLIQSMLYKFGESVMQPYVKQIMTLLFQRLSSSKTTKYVKGLVAFLGFYAAHFGADNLIDLIDSIQANMFLLYTERVLIPDIQKVSGTLERKAAAVGCVRLLTDSRHFREGALAQHWPRLLQALIALFELPTDESTLPDDHFIEVEDAPGYQAAYAQLTCAKGSTQDPLQSIEDPRRHLVECLGAFSRANPGVLPNRIAALDEQHRDVLQRYLNAYSVQIC</sequence>
<dbReference type="PANTHER" id="PTHR10997:SF8">
    <property type="entry name" value="EXPORTIN-2"/>
    <property type="match status" value="1"/>
</dbReference>
<dbReference type="PANTHER" id="PTHR10997">
    <property type="entry name" value="IMPORTIN-7, 8, 11"/>
    <property type="match status" value="1"/>
</dbReference>
<dbReference type="InterPro" id="IPR011989">
    <property type="entry name" value="ARM-like"/>
</dbReference>
<evidence type="ECO:0000259" key="1">
    <source>
        <dbReference type="Pfam" id="PF03378"/>
    </source>
</evidence>
<dbReference type="AlphaFoldDB" id="A0A4C1Y4T1"/>
<accession>A0A4C1Y4T1</accession>
<reference evidence="2 3" key="1">
    <citation type="journal article" date="2019" name="Commun. Biol.">
        <title>The bagworm genome reveals a unique fibroin gene that provides high tensile strength.</title>
        <authorList>
            <person name="Kono N."/>
            <person name="Nakamura H."/>
            <person name="Ohtoshi R."/>
            <person name="Tomita M."/>
            <person name="Numata K."/>
            <person name="Arakawa K."/>
        </authorList>
    </citation>
    <scope>NUCLEOTIDE SEQUENCE [LARGE SCALE GENOMIC DNA]</scope>
</reference>